<proteinExistence type="predicted"/>
<evidence type="ECO:0000313" key="1">
    <source>
        <dbReference type="EMBL" id="GKT05846.1"/>
    </source>
</evidence>
<keyword evidence="2" id="KW-1185">Reference proteome</keyword>
<accession>A0ABQ5JRR7</accession>
<reference evidence="1 2" key="1">
    <citation type="submission" date="2022-03" db="EMBL/GenBank/DDBJ databases">
        <title>Draft genome sequence of Furfurilactobacillus curtus JCM 31185.</title>
        <authorList>
            <person name="Suzuki S."/>
            <person name="Endo A."/>
            <person name="Kajikawa A."/>
        </authorList>
    </citation>
    <scope>NUCLEOTIDE SEQUENCE [LARGE SCALE GENOMIC DNA]</scope>
    <source>
        <strain evidence="1 2">JCM 31185</strain>
    </source>
</reference>
<sequence>MKQVAGTILMTDGENTQFLVTRDDKTGTYQFFKTPVVADKTALASILEQMRDLLSIELNDLRLSELTTCEVNHEDISLFVFDHLVISPELQDRVTKAGLSFVDGSQLHDLFHDVKIDAAPVFD</sequence>
<dbReference type="Proteomes" id="UP001628078">
    <property type="component" value="Unassembled WGS sequence"/>
</dbReference>
<dbReference type="EMBL" id="BQXO01000003">
    <property type="protein sequence ID" value="GKT05846.1"/>
    <property type="molecule type" value="Genomic_DNA"/>
</dbReference>
<gene>
    <name evidence="1" type="ORF">JCM31185_11340</name>
</gene>
<organism evidence="1 2">
    <name type="scientific">Furfurilactobacillus curtus</name>
    <dbReference type="NCBI Taxonomy" id="1746200"/>
    <lineage>
        <taxon>Bacteria</taxon>
        <taxon>Bacillati</taxon>
        <taxon>Bacillota</taxon>
        <taxon>Bacilli</taxon>
        <taxon>Lactobacillales</taxon>
        <taxon>Lactobacillaceae</taxon>
        <taxon>Furfurilactobacillus</taxon>
    </lineage>
</organism>
<comment type="caution">
    <text evidence="1">The sequence shown here is derived from an EMBL/GenBank/DDBJ whole genome shotgun (WGS) entry which is preliminary data.</text>
</comment>
<name>A0ABQ5JRR7_9LACO</name>
<protein>
    <submittedName>
        <fullName evidence="1">Uncharacterized protein</fullName>
    </submittedName>
</protein>
<dbReference type="RefSeq" id="WP_407883468.1">
    <property type="nucleotide sequence ID" value="NZ_BQXO01000003.1"/>
</dbReference>
<evidence type="ECO:0000313" key="2">
    <source>
        <dbReference type="Proteomes" id="UP001628078"/>
    </source>
</evidence>